<name>A0A2D6YLX9_9DELT</name>
<dbReference type="InterPro" id="IPR004104">
    <property type="entry name" value="Gfo/Idh/MocA-like_OxRdtase_C"/>
</dbReference>
<dbReference type="PANTHER" id="PTHR43377:SF1">
    <property type="entry name" value="BILIVERDIN REDUCTASE A"/>
    <property type="match status" value="1"/>
</dbReference>
<protein>
    <recommendedName>
        <fullName evidence="5">Gfo/Idh/MocA family oxidoreductase</fullName>
    </recommendedName>
</protein>
<accession>A0A2D6YLX9</accession>
<dbReference type="SUPFAM" id="SSF51735">
    <property type="entry name" value="NAD(P)-binding Rossmann-fold domains"/>
    <property type="match status" value="1"/>
</dbReference>
<evidence type="ECO:0000313" key="4">
    <source>
        <dbReference type="Proteomes" id="UP000226525"/>
    </source>
</evidence>
<dbReference type="EMBL" id="NZEX01000143">
    <property type="protein sequence ID" value="MAH64208.1"/>
    <property type="molecule type" value="Genomic_DNA"/>
</dbReference>
<gene>
    <name evidence="3" type="ORF">CMN54_12350</name>
</gene>
<proteinExistence type="predicted"/>
<dbReference type="GO" id="GO:0000166">
    <property type="term" value="F:nucleotide binding"/>
    <property type="evidence" value="ECO:0007669"/>
    <property type="project" value="InterPro"/>
</dbReference>
<dbReference type="Gene3D" id="3.30.360.10">
    <property type="entry name" value="Dihydrodipicolinate Reductase, domain 2"/>
    <property type="match status" value="1"/>
</dbReference>
<evidence type="ECO:0000259" key="2">
    <source>
        <dbReference type="Pfam" id="PF02894"/>
    </source>
</evidence>
<evidence type="ECO:0000259" key="1">
    <source>
        <dbReference type="Pfam" id="PF01408"/>
    </source>
</evidence>
<dbReference type="Pfam" id="PF02894">
    <property type="entry name" value="GFO_IDH_MocA_C"/>
    <property type="match status" value="1"/>
</dbReference>
<comment type="caution">
    <text evidence="3">The sequence shown here is derived from an EMBL/GenBank/DDBJ whole genome shotgun (WGS) entry which is preliminary data.</text>
</comment>
<reference evidence="4" key="1">
    <citation type="submission" date="2017-09" db="EMBL/GenBank/DDBJ databases">
        <title>The Reconstruction of 2,631 Draft Metagenome-Assembled Genomes from the Global Oceans.</title>
        <authorList>
            <person name="Tully B.J."/>
            <person name="Graham E.D."/>
            <person name="Heidelberg J.F."/>
        </authorList>
    </citation>
    <scope>NUCLEOTIDE SEQUENCE [LARGE SCALE GENOMIC DNA]</scope>
</reference>
<dbReference type="SUPFAM" id="SSF55347">
    <property type="entry name" value="Glyceraldehyde-3-phosphate dehydrogenase-like, C-terminal domain"/>
    <property type="match status" value="1"/>
</dbReference>
<organism evidence="3 4">
    <name type="scientific">SAR324 cluster bacterium</name>
    <dbReference type="NCBI Taxonomy" id="2024889"/>
    <lineage>
        <taxon>Bacteria</taxon>
        <taxon>Deltaproteobacteria</taxon>
        <taxon>SAR324 cluster</taxon>
    </lineage>
</organism>
<dbReference type="Proteomes" id="UP000226525">
    <property type="component" value="Unassembled WGS sequence"/>
</dbReference>
<dbReference type="Pfam" id="PF01408">
    <property type="entry name" value="GFO_IDH_MocA"/>
    <property type="match status" value="1"/>
</dbReference>
<dbReference type="PANTHER" id="PTHR43377">
    <property type="entry name" value="BILIVERDIN REDUCTASE A"/>
    <property type="match status" value="1"/>
</dbReference>
<dbReference type="AlphaFoldDB" id="A0A2D6YLX9"/>
<sequence>MKVEKVNVGLVGLGMVCESHLKAYSTHPNAEVMAVCDLDAARSKEIAIKYGIPRTYTSYKQMLQDQEINTVDITTPTILHSQMALAAALAGKNILCEKPFCLTLTAGQEVCEAARSNGVTLMVGESYIFMTSLKQARALIEAGEIGKPQQMRQRFGSWIDRPGVLETDRPVTDDHRGWRIDSKKAGGAGFPWMFDHCVHFFATAEYLMGARIEEVYALKSDISWMKAAYHVDEGETHVYRPEDSGDIPIITWTYDDPACQGVWMRAETLNGKFDPMYGFSLNMIGDQGMIEVLGEGGRGLQWMGESTHLVLHRKDKKTRTFRFDEGEDDIWQSEVSYYSKAHQNQINELIDALISGRKPGYTGEDGMRDVKTTMAAICSAKEGLPVRVAEVTDIRFARIPETTA</sequence>
<evidence type="ECO:0000313" key="3">
    <source>
        <dbReference type="EMBL" id="MAH64208.1"/>
    </source>
</evidence>
<dbReference type="InterPro" id="IPR036291">
    <property type="entry name" value="NAD(P)-bd_dom_sf"/>
</dbReference>
<feature type="domain" description="Gfo/Idh/MocA-like oxidoreductase N-terminal" evidence="1">
    <location>
        <begin position="6"/>
        <end position="124"/>
    </location>
</feature>
<dbReference type="Gene3D" id="3.40.50.720">
    <property type="entry name" value="NAD(P)-binding Rossmann-like Domain"/>
    <property type="match status" value="1"/>
</dbReference>
<feature type="domain" description="Gfo/Idh/MocA-like oxidoreductase C-terminal" evidence="2">
    <location>
        <begin position="138"/>
        <end position="387"/>
    </location>
</feature>
<dbReference type="InterPro" id="IPR000683">
    <property type="entry name" value="Gfo/Idh/MocA-like_OxRdtase_N"/>
</dbReference>
<evidence type="ECO:0008006" key="5">
    <source>
        <dbReference type="Google" id="ProtNLM"/>
    </source>
</evidence>
<dbReference type="InterPro" id="IPR051450">
    <property type="entry name" value="Gfo/Idh/MocA_Oxidoreductases"/>
</dbReference>